<reference evidence="2 3" key="1">
    <citation type="submission" date="2020-08" db="EMBL/GenBank/DDBJ databases">
        <title>Genomic Encyclopedia of Archaeal and Bacterial Type Strains, Phase II (KMG-II): from individual species to whole genera.</title>
        <authorList>
            <person name="Goeker M."/>
        </authorList>
    </citation>
    <scope>NUCLEOTIDE SEQUENCE [LARGE SCALE GENOMIC DNA]</scope>
    <source>
        <strain evidence="2 3">DSM 23288</strain>
    </source>
</reference>
<dbReference type="InterPro" id="IPR007484">
    <property type="entry name" value="Peptidase_M28"/>
</dbReference>
<evidence type="ECO:0000259" key="1">
    <source>
        <dbReference type="Pfam" id="PF04389"/>
    </source>
</evidence>
<dbReference type="Pfam" id="PF04389">
    <property type="entry name" value="Peptidase_M28"/>
    <property type="match status" value="1"/>
</dbReference>
<keyword evidence="3" id="KW-1185">Reference proteome</keyword>
<evidence type="ECO:0000313" key="2">
    <source>
        <dbReference type="EMBL" id="MBB4662516.1"/>
    </source>
</evidence>
<sequence>MATRGLAWALLPVLLCGAIAIGVAIVLAAGDDGGGERRAAVPAANGDRFDGGRAHADVRAQVARGPRPAGSGASRQLARWLRARLPGGRFEAVPGGLRNVVGVLPGSRPAIVVGAHYDTKAIPGFVGANDGAAGTAVVLELARALRRSGRPAGAPELRFVLFDGEESPDDSADFYSSGLRGSRAYVRRHADELGAAIVVDFVGQRGLRLPREGGSDEAVWERLRAAAARVGVGAVFPDRAVGEILDDHTPFNRAGVPAVDLIDFRYDCFHRACDRLDRVDARSLDAVGEALTELLRQKRPIRFGGQ</sequence>
<feature type="domain" description="Peptidase M28" evidence="1">
    <location>
        <begin position="99"/>
        <end position="293"/>
    </location>
</feature>
<dbReference type="Proteomes" id="UP000585272">
    <property type="component" value="Unassembled WGS sequence"/>
</dbReference>
<protein>
    <recommendedName>
        <fullName evidence="1">Peptidase M28 domain-containing protein</fullName>
    </recommendedName>
</protein>
<dbReference type="AlphaFoldDB" id="A0A840ICF5"/>
<dbReference type="InterPro" id="IPR045175">
    <property type="entry name" value="M28_fam"/>
</dbReference>
<evidence type="ECO:0000313" key="3">
    <source>
        <dbReference type="Proteomes" id="UP000585272"/>
    </source>
</evidence>
<name>A0A840ICF5_9ACTN</name>
<dbReference type="Gene3D" id="3.40.630.10">
    <property type="entry name" value="Zn peptidases"/>
    <property type="match status" value="1"/>
</dbReference>
<accession>A0A840ICF5</accession>
<dbReference type="PANTHER" id="PTHR12147:SF26">
    <property type="entry name" value="PEPTIDASE M28 DOMAIN-CONTAINING PROTEIN"/>
    <property type="match status" value="1"/>
</dbReference>
<comment type="caution">
    <text evidence="2">The sequence shown here is derived from an EMBL/GenBank/DDBJ whole genome shotgun (WGS) entry which is preliminary data.</text>
</comment>
<dbReference type="EMBL" id="JACHNU010000002">
    <property type="protein sequence ID" value="MBB4662516.1"/>
    <property type="molecule type" value="Genomic_DNA"/>
</dbReference>
<gene>
    <name evidence="2" type="ORF">BDZ31_002102</name>
</gene>
<organism evidence="2 3">
    <name type="scientific">Conexibacter arvalis</name>
    <dbReference type="NCBI Taxonomy" id="912552"/>
    <lineage>
        <taxon>Bacteria</taxon>
        <taxon>Bacillati</taxon>
        <taxon>Actinomycetota</taxon>
        <taxon>Thermoleophilia</taxon>
        <taxon>Solirubrobacterales</taxon>
        <taxon>Conexibacteraceae</taxon>
        <taxon>Conexibacter</taxon>
    </lineage>
</organism>
<dbReference type="GO" id="GO:0006508">
    <property type="term" value="P:proteolysis"/>
    <property type="evidence" value="ECO:0007669"/>
    <property type="project" value="InterPro"/>
</dbReference>
<dbReference type="GO" id="GO:0008235">
    <property type="term" value="F:metalloexopeptidase activity"/>
    <property type="evidence" value="ECO:0007669"/>
    <property type="project" value="InterPro"/>
</dbReference>
<dbReference type="SUPFAM" id="SSF53187">
    <property type="entry name" value="Zn-dependent exopeptidases"/>
    <property type="match status" value="1"/>
</dbReference>
<dbReference type="PANTHER" id="PTHR12147">
    <property type="entry name" value="METALLOPEPTIDASE M28 FAMILY MEMBER"/>
    <property type="match status" value="1"/>
</dbReference>
<proteinExistence type="predicted"/>
<dbReference type="RefSeq" id="WP_183341744.1">
    <property type="nucleotide sequence ID" value="NZ_JACHNU010000002.1"/>
</dbReference>